<protein>
    <submittedName>
        <fullName evidence="1">Uncharacterized protein</fullName>
    </submittedName>
</protein>
<dbReference type="EMBL" id="JH795860">
    <property type="protein sequence ID" value="EJU03117.1"/>
    <property type="molecule type" value="Genomic_DNA"/>
</dbReference>
<dbReference type="Pfam" id="PF18759">
    <property type="entry name" value="Plavaka"/>
    <property type="match status" value="1"/>
</dbReference>
<reference evidence="1 2" key="1">
    <citation type="journal article" date="2012" name="Science">
        <title>The Paleozoic origin of enzymatic lignin decomposition reconstructed from 31 fungal genomes.</title>
        <authorList>
            <person name="Floudas D."/>
            <person name="Binder M."/>
            <person name="Riley R."/>
            <person name="Barry K."/>
            <person name="Blanchette R.A."/>
            <person name="Henrissat B."/>
            <person name="Martinez A.T."/>
            <person name="Otillar R."/>
            <person name="Spatafora J.W."/>
            <person name="Yadav J.S."/>
            <person name="Aerts A."/>
            <person name="Benoit I."/>
            <person name="Boyd A."/>
            <person name="Carlson A."/>
            <person name="Copeland A."/>
            <person name="Coutinho P.M."/>
            <person name="de Vries R.P."/>
            <person name="Ferreira P."/>
            <person name="Findley K."/>
            <person name="Foster B."/>
            <person name="Gaskell J."/>
            <person name="Glotzer D."/>
            <person name="Gorecki P."/>
            <person name="Heitman J."/>
            <person name="Hesse C."/>
            <person name="Hori C."/>
            <person name="Igarashi K."/>
            <person name="Jurgens J.A."/>
            <person name="Kallen N."/>
            <person name="Kersten P."/>
            <person name="Kohler A."/>
            <person name="Kuees U."/>
            <person name="Kumar T.K.A."/>
            <person name="Kuo A."/>
            <person name="LaButti K."/>
            <person name="Larrondo L.F."/>
            <person name="Lindquist E."/>
            <person name="Ling A."/>
            <person name="Lombard V."/>
            <person name="Lucas S."/>
            <person name="Lundell T."/>
            <person name="Martin R."/>
            <person name="McLaughlin D.J."/>
            <person name="Morgenstern I."/>
            <person name="Morin E."/>
            <person name="Murat C."/>
            <person name="Nagy L.G."/>
            <person name="Nolan M."/>
            <person name="Ohm R.A."/>
            <person name="Patyshakuliyeva A."/>
            <person name="Rokas A."/>
            <person name="Ruiz-Duenas F.J."/>
            <person name="Sabat G."/>
            <person name="Salamov A."/>
            <person name="Samejima M."/>
            <person name="Schmutz J."/>
            <person name="Slot J.C."/>
            <person name="St John F."/>
            <person name="Stenlid J."/>
            <person name="Sun H."/>
            <person name="Sun S."/>
            <person name="Syed K."/>
            <person name="Tsang A."/>
            <person name="Wiebenga A."/>
            <person name="Young D."/>
            <person name="Pisabarro A."/>
            <person name="Eastwood D.C."/>
            <person name="Martin F."/>
            <person name="Cullen D."/>
            <person name="Grigoriev I.V."/>
            <person name="Hibbett D.S."/>
        </authorList>
    </citation>
    <scope>NUCLEOTIDE SEQUENCE [LARGE SCALE GENOMIC DNA]</scope>
    <source>
        <strain evidence="1 2">DJM-731 SS1</strain>
    </source>
</reference>
<gene>
    <name evidence="1" type="ORF">DACRYDRAFT_50206</name>
</gene>
<proteinExistence type="predicted"/>
<evidence type="ECO:0000313" key="1">
    <source>
        <dbReference type="EMBL" id="EJU03117.1"/>
    </source>
</evidence>
<organism evidence="1 2">
    <name type="scientific">Dacryopinax primogenitus (strain DJM 731)</name>
    <name type="common">Brown rot fungus</name>
    <dbReference type="NCBI Taxonomy" id="1858805"/>
    <lineage>
        <taxon>Eukaryota</taxon>
        <taxon>Fungi</taxon>
        <taxon>Dikarya</taxon>
        <taxon>Basidiomycota</taxon>
        <taxon>Agaricomycotina</taxon>
        <taxon>Dacrymycetes</taxon>
        <taxon>Dacrymycetales</taxon>
        <taxon>Dacrymycetaceae</taxon>
        <taxon>Dacryopinax</taxon>
    </lineage>
</organism>
<dbReference type="Proteomes" id="UP000030653">
    <property type="component" value="Unassembled WGS sequence"/>
</dbReference>
<name>M5GAW0_DACPD</name>
<dbReference type="OMA" id="CRAHRDS"/>
<dbReference type="HOGENOM" id="CLU_006344_8_3_1"/>
<accession>M5GAW0</accession>
<keyword evidence="2" id="KW-1185">Reference proteome</keyword>
<dbReference type="RefSeq" id="XP_040630011.1">
    <property type="nucleotide sequence ID" value="XM_040774977.1"/>
</dbReference>
<dbReference type="InterPro" id="IPR041078">
    <property type="entry name" value="Plavaka"/>
</dbReference>
<dbReference type="GeneID" id="63690039"/>
<dbReference type="OrthoDB" id="2418900at2759"/>
<sequence length="148" mass="16579">MWTGNWWWRTQTQLPSGVTIIPIILSSNKTLLTQHSGDWYGYPLYISIENLPKAVRKCPSQQGTILLAYLPTDKFEGMGLSKEAAKLAHHGLYHQSLSHILKDIVLPGREGITMTTADGVVRLCFPILGACMCNYPPEQCLLTCTQYL</sequence>
<dbReference type="AlphaFoldDB" id="M5GAW0"/>
<evidence type="ECO:0000313" key="2">
    <source>
        <dbReference type="Proteomes" id="UP000030653"/>
    </source>
</evidence>